<evidence type="ECO:0000256" key="2">
    <source>
        <dbReference type="ARBA" id="ARBA00022801"/>
    </source>
</evidence>
<dbReference type="SUPFAM" id="SSF51445">
    <property type="entry name" value="(Trans)glycosidases"/>
    <property type="match status" value="1"/>
</dbReference>
<dbReference type="GO" id="GO:0005975">
    <property type="term" value="P:carbohydrate metabolic process"/>
    <property type="evidence" value="ECO:0007669"/>
    <property type="project" value="InterPro"/>
</dbReference>
<dbReference type="GO" id="GO:0008422">
    <property type="term" value="F:beta-glucosidase activity"/>
    <property type="evidence" value="ECO:0007669"/>
    <property type="project" value="UniProtKB-ARBA"/>
</dbReference>
<dbReference type="EMBL" id="OZ034816">
    <property type="protein sequence ID" value="CAL1375773.1"/>
    <property type="molecule type" value="Genomic_DNA"/>
</dbReference>
<keyword evidence="6" id="KW-1185">Reference proteome</keyword>
<evidence type="ECO:0000256" key="1">
    <source>
        <dbReference type="ARBA" id="ARBA00010838"/>
    </source>
</evidence>
<dbReference type="InterPro" id="IPR001360">
    <property type="entry name" value="Glyco_hydro_1"/>
</dbReference>
<evidence type="ECO:0000256" key="4">
    <source>
        <dbReference type="RuleBase" id="RU003690"/>
    </source>
</evidence>
<keyword evidence="3" id="KW-0326">Glycosidase</keyword>
<evidence type="ECO:0000256" key="3">
    <source>
        <dbReference type="ARBA" id="ARBA00023295"/>
    </source>
</evidence>
<gene>
    <name evidence="5" type="ORF">LTRI10_LOCUS17551</name>
</gene>
<dbReference type="PANTHER" id="PTHR10353:SF137">
    <property type="entry name" value="MYROSINASE 3-RELATED"/>
    <property type="match status" value="1"/>
</dbReference>
<keyword evidence="2" id="KW-0378">Hydrolase</keyword>
<dbReference type="InterPro" id="IPR017853">
    <property type="entry name" value="GH"/>
</dbReference>
<proteinExistence type="inferred from homology"/>
<sequence length="547" mass="61536">MKTVREELASNPEIRTSMERPQTCNLLLLLVLFLLVSDEFVLGAHASLSSTSMANAHPKAANSSRNYYLRRSQFPKGFLFGAATSAYQHEGATWEDGRRPSIWDAYAHANPGKIKDGSTGDVGSDSYHLYKDDIALAKSLGLNTFRFSLSWSRILPRGKLSGGINQKGLQHYNNVINEILAQGLTPFLSLVHMDSPQCLDDEYGGFLSNRIVTDFRDYVDLCFKEYGDRVKYWITINEPFTVAKGGYYAGDLAPGRCTSHGNFTCDEGESGTEPYFVGHNLLLAHATAVQLYKQKYQATQKGFIGMAMNVDWYVPMTSSGRDKSAARDALDYNFGWFMEPLYRGDYPESMKQYVGGRLPRFSKQQSKLIRNSFDFIGINYYTARYVKALDLSANRHLVLPESHAAVTLIDDKGKPIGPLTAAEWMAIYPRGLCDLLLHIKNTYQNPLIYITENGVPDAGNYTYPPLVAPPNDNLRASSIRDHLSFLRRAMRMGVNVKGYIVWSLLDGFELGEGYKTKFGLFYVDVKDPSVRIPKMSAIWYRKFLTGH</sequence>
<protein>
    <recommendedName>
        <fullName evidence="7">Beta-glucosidase</fullName>
    </recommendedName>
</protein>
<accession>A0AAV2DQH8</accession>
<organism evidence="5 6">
    <name type="scientific">Linum trigynum</name>
    <dbReference type="NCBI Taxonomy" id="586398"/>
    <lineage>
        <taxon>Eukaryota</taxon>
        <taxon>Viridiplantae</taxon>
        <taxon>Streptophyta</taxon>
        <taxon>Embryophyta</taxon>
        <taxon>Tracheophyta</taxon>
        <taxon>Spermatophyta</taxon>
        <taxon>Magnoliopsida</taxon>
        <taxon>eudicotyledons</taxon>
        <taxon>Gunneridae</taxon>
        <taxon>Pentapetalae</taxon>
        <taxon>rosids</taxon>
        <taxon>fabids</taxon>
        <taxon>Malpighiales</taxon>
        <taxon>Linaceae</taxon>
        <taxon>Linum</taxon>
    </lineage>
</organism>
<dbReference type="Gene3D" id="3.20.20.80">
    <property type="entry name" value="Glycosidases"/>
    <property type="match status" value="1"/>
</dbReference>
<evidence type="ECO:0008006" key="7">
    <source>
        <dbReference type="Google" id="ProtNLM"/>
    </source>
</evidence>
<dbReference type="InterPro" id="IPR033132">
    <property type="entry name" value="GH_1_N_CS"/>
</dbReference>
<evidence type="ECO:0000313" key="5">
    <source>
        <dbReference type="EMBL" id="CAL1375773.1"/>
    </source>
</evidence>
<dbReference type="PRINTS" id="PR00131">
    <property type="entry name" value="GLHYDRLASE1"/>
</dbReference>
<dbReference type="Proteomes" id="UP001497516">
    <property type="component" value="Chromosome 3"/>
</dbReference>
<dbReference type="FunFam" id="3.20.20.80:FF:000020">
    <property type="entry name" value="Beta-glucosidase 12"/>
    <property type="match status" value="1"/>
</dbReference>
<dbReference type="AlphaFoldDB" id="A0AAV2DQH8"/>
<name>A0AAV2DQH8_9ROSI</name>
<comment type="similarity">
    <text evidence="1 4">Belongs to the glycosyl hydrolase 1 family.</text>
</comment>
<evidence type="ECO:0000313" key="6">
    <source>
        <dbReference type="Proteomes" id="UP001497516"/>
    </source>
</evidence>
<dbReference type="PROSITE" id="PS00653">
    <property type="entry name" value="GLYCOSYL_HYDROL_F1_2"/>
    <property type="match status" value="1"/>
</dbReference>
<dbReference type="Pfam" id="PF00232">
    <property type="entry name" value="Glyco_hydro_1"/>
    <property type="match status" value="1"/>
</dbReference>
<dbReference type="PANTHER" id="PTHR10353">
    <property type="entry name" value="GLYCOSYL HYDROLASE"/>
    <property type="match status" value="1"/>
</dbReference>
<reference evidence="5 6" key="1">
    <citation type="submission" date="2024-04" db="EMBL/GenBank/DDBJ databases">
        <authorList>
            <person name="Fracassetti M."/>
        </authorList>
    </citation>
    <scope>NUCLEOTIDE SEQUENCE [LARGE SCALE GENOMIC DNA]</scope>
</reference>